<accession>L8H8C3</accession>
<keyword evidence="1" id="KW-1133">Transmembrane helix</keyword>
<dbReference type="KEGG" id="acan:ACA1_183500"/>
<feature type="transmembrane region" description="Helical" evidence="1">
    <location>
        <begin position="21"/>
        <end position="47"/>
    </location>
</feature>
<sequence length="349" mass="38888">MTSKKKSNAATSTSTSTSSTNLSAAAAYGALVVRAVVVVALAAWAAWSVEPLLHDRHAVPRHDHQPSPQHIRNAQGLWLHHYAWLPPASSASLKGVMFYSHGFGDHCGRYHEFAQLWTNNSFAFFCLDHQGHGQSEGERVYIEEFDDYIADYTQFLDTILQQHPHLKALPRFLSGTSMGGTIATLVANERSSFFNGVILLAPGIIPDPRSAAPWQIEAARFFSHYVPKLKVGALDDDNIVADKDRYRAFMADPLAYKGYVTARWGAQMLGAMDKIKSEAATKTTYPFFVIYGTDDIATNMAGGEYLIQNAKNSKDKQAKYFDNWKHALLQEPSRQLLFADLVEWVKSRS</sequence>
<dbReference type="AlphaFoldDB" id="L8H8C3"/>
<dbReference type="OrthoDB" id="2498029at2759"/>
<dbReference type="GO" id="GO:0016787">
    <property type="term" value="F:hydrolase activity"/>
    <property type="evidence" value="ECO:0007669"/>
    <property type="project" value="UniProtKB-KW"/>
</dbReference>
<dbReference type="GeneID" id="14922308"/>
<dbReference type="SUPFAM" id="SSF53474">
    <property type="entry name" value="alpha/beta-Hydrolases"/>
    <property type="match status" value="1"/>
</dbReference>
<keyword evidence="1" id="KW-0812">Transmembrane</keyword>
<gene>
    <name evidence="3" type="ORF">ACA1_183500</name>
</gene>
<reference evidence="3 4" key="1">
    <citation type="journal article" date="2013" name="Genome Biol.">
        <title>Genome of Acanthamoeba castellanii highlights extensive lateral gene transfer and early evolution of tyrosine kinase signaling.</title>
        <authorList>
            <person name="Clarke M."/>
            <person name="Lohan A.J."/>
            <person name="Liu B."/>
            <person name="Lagkouvardos I."/>
            <person name="Roy S."/>
            <person name="Zafar N."/>
            <person name="Bertelli C."/>
            <person name="Schilde C."/>
            <person name="Kianianmomeni A."/>
            <person name="Burglin T.R."/>
            <person name="Frech C."/>
            <person name="Turcotte B."/>
            <person name="Kopec K.O."/>
            <person name="Synnott J.M."/>
            <person name="Choo C."/>
            <person name="Paponov I."/>
            <person name="Finkler A."/>
            <person name="Soon Heng Tan C."/>
            <person name="Hutchins A.P."/>
            <person name="Weinmeier T."/>
            <person name="Rattei T."/>
            <person name="Chu J.S."/>
            <person name="Gimenez G."/>
            <person name="Irimia M."/>
            <person name="Rigden D.J."/>
            <person name="Fitzpatrick D.A."/>
            <person name="Lorenzo-Morales J."/>
            <person name="Bateman A."/>
            <person name="Chiu C.H."/>
            <person name="Tang P."/>
            <person name="Hegemann P."/>
            <person name="Fromm H."/>
            <person name="Raoult D."/>
            <person name="Greub G."/>
            <person name="Miranda-Saavedra D."/>
            <person name="Chen N."/>
            <person name="Nash P."/>
            <person name="Ginger M.L."/>
            <person name="Horn M."/>
            <person name="Schaap P."/>
            <person name="Caler L."/>
            <person name="Loftus B."/>
        </authorList>
    </citation>
    <scope>NUCLEOTIDE SEQUENCE [LARGE SCALE GENOMIC DNA]</scope>
    <source>
        <strain evidence="3 4">Neff</strain>
    </source>
</reference>
<keyword evidence="3" id="KW-0378">Hydrolase</keyword>
<keyword evidence="1" id="KW-0472">Membrane</keyword>
<dbReference type="EMBL" id="KB007904">
    <property type="protein sequence ID" value="ELR21415.1"/>
    <property type="molecule type" value="Genomic_DNA"/>
</dbReference>
<keyword evidence="4" id="KW-1185">Reference proteome</keyword>
<dbReference type="PANTHER" id="PTHR11614">
    <property type="entry name" value="PHOSPHOLIPASE-RELATED"/>
    <property type="match status" value="1"/>
</dbReference>
<dbReference type="Gene3D" id="3.40.50.1820">
    <property type="entry name" value="alpha/beta hydrolase"/>
    <property type="match status" value="1"/>
</dbReference>
<evidence type="ECO:0000259" key="2">
    <source>
        <dbReference type="Pfam" id="PF12146"/>
    </source>
</evidence>
<evidence type="ECO:0000256" key="1">
    <source>
        <dbReference type="SAM" id="Phobius"/>
    </source>
</evidence>
<dbReference type="Pfam" id="PF12146">
    <property type="entry name" value="Hydrolase_4"/>
    <property type="match status" value="1"/>
</dbReference>
<evidence type="ECO:0000313" key="3">
    <source>
        <dbReference type="EMBL" id="ELR21415.1"/>
    </source>
</evidence>
<dbReference type="VEuPathDB" id="AmoebaDB:ACA1_183500"/>
<dbReference type="InterPro" id="IPR029058">
    <property type="entry name" value="AB_hydrolase_fold"/>
</dbReference>
<dbReference type="OMA" id="ANPQQCR"/>
<name>L8H8C3_ACACF</name>
<dbReference type="InterPro" id="IPR022742">
    <property type="entry name" value="Hydrolase_4"/>
</dbReference>
<organism evidence="3 4">
    <name type="scientific">Acanthamoeba castellanii (strain ATCC 30010 / Neff)</name>
    <dbReference type="NCBI Taxonomy" id="1257118"/>
    <lineage>
        <taxon>Eukaryota</taxon>
        <taxon>Amoebozoa</taxon>
        <taxon>Discosea</taxon>
        <taxon>Longamoebia</taxon>
        <taxon>Centramoebida</taxon>
        <taxon>Acanthamoebidae</taxon>
        <taxon>Acanthamoeba</taxon>
    </lineage>
</organism>
<dbReference type="InterPro" id="IPR051044">
    <property type="entry name" value="MAG_DAG_Lipase"/>
</dbReference>
<protein>
    <submittedName>
        <fullName evidence="3">Hydrolase, alpha/beta fold domain containing protein</fullName>
    </submittedName>
</protein>
<evidence type="ECO:0000313" key="4">
    <source>
        <dbReference type="Proteomes" id="UP000011083"/>
    </source>
</evidence>
<proteinExistence type="predicted"/>
<dbReference type="Proteomes" id="UP000011083">
    <property type="component" value="Unassembled WGS sequence"/>
</dbReference>
<dbReference type="STRING" id="1257118.L8H8C3"/>
<dbReference type="RefSeq" id="XP_004345959.1">
    <property type="nucleotide sequence ID" value="XM_004345909.1"/>
</dbReference>
<feature type="domain" description="Serine aminopeptidase S33" evidence="2">
    <location>
        <begin position="93"/>
        <end position="332"/>
    </location>
</feature>